<dbReference type="RefSeq" id="WP_420271814.1">
    <property type="nucleotide sequence ID" value="NZ_CBCSBY010000003.1"/>
</dbReference>
<accession>A0A7M4DDR2</accession>
<dbReference type="EMBL" id="CACRYJ010000004">
    <property type="protein sequence ID" value="VZO34982.1"/>
    <property type="molecule type" value="Genomic_DNA"/>
</dbReference>
<evidence type="ECO:0000313" key="2">
    <source>
        <dbReference type="Proteomes" id="UP000419743"/>
    </source>
</evidence>
<gene>
    <name evidence="1" type="ORF">HALOF300_00251</name>
</gene>
<dbReference type="Proteomes" id="UP000419743">
    <property type="component" value="Unassembled WGS sequence"/>
</dbReference>
<organism evidence="1 2">
    <name type="scientific">Occultella aeris</name>
    <dbReference type="NCBI Taxonomy" id="2761496"/>
    <lineage>
        <taxon>Bacteria</taxon>
        <taxon>Bacillati</taxon>
        <taxon>Actinomycetota</taxon>
        <taxon>Actinomycetes</taxon>
        <taxon>Micrococcales</taxon>
        <taxon>Ruaniaceae</taxon>
        <taxon>Occultella</taxon>
    </lineage>
</organism>
<evidence type="ECO:0000313" key="1">
    <source>
        <dbReference type="EMBL" id="VZO34982.1"/>
    </source>
</evidence>
<dbReference type="AlphaFoldDB" id="A0A7M4DDR2"/>
<sequence length="67" mass="7258">MNWPSVDYFEGLVIDVPDDVAGHLAAGGIETGHEPQQIHGDEPLTTDLQTDLSLAGVDLAWPQNRAY</sequence>
<reference evidence="1 2" key="1">
    <citation type="submission" date="2019-11" db="EMBL/GenBank/DDBJ databases">
        <authorList>
            <person name="Criscuolo A."/>
        </authorList>
    </citation>
    <scope>NUCLEOTIDE SEQUENCE [LARGE SCALE GENOMIC DNA]</scope>
    <source>
        <strain evidence="1">CIP111667</strain>
    </source>
</reference>
<proteinExistence type="predicted"/>
<comment type="caution">
    <text evidence="1">The sequence shown here is derived from an EMBL/GenBank/DDBJ whole genome shotgun (WGS) entry which is preliminary data.</text>
</comment>
<protein>
    <submittedName>
        <fullName evidence="1">Uncharacterized protein</fullName>
    </submittedName>
</protein>
<name>A0A7M4DDR2_9MICO</name>
<keyword evidence="2" id="KW-1185">Reference proteome</keyword>